<dbReference type="KEGG" id="dpg:DESPIGER_0677"/>
<keyword evidence="2" id="KW-1185">Reference proteome</keyword>
<dbReference type="EMBL" id="LT630450">
    <property type="protein sequence ID" value="SFV72561.1"/>
    <property type="molecule type" value="Genomic_DNA"/>
</dbReference>
<protein>
    <recommendedName>
        <fullName evidence="3">Type I phosphodiesterase/nucleotide pyrophosphatase</fullName>
    </recommendedName>
</protein>
<dbReference type="RefSeq" id="WP_072333092.1">
    <property type="nucleotide sequence ID" value="NZ_CALJDE010000009.1"/>
</dbReference>
<dbReference type="AlphaFoldDB" id="A0A1K1LCW2"/>
<dbReference type="Gene3D" id="3.40.720.10">
    <property type="entry name" value="Alkaline Phosphatase, subunit A"/>
    <property type="match status" value="3"/>
</dbReference>
<dbReference type="GO" id="GO:0016787">
    <property type="term" value="F:hydrolase activity"/>
    <property type="evidence" value="ECO:0007669"/>
    <property type="project" value="UniProtKB-ARBA"/>
</dbReference>
<evidence type="ECO:0008006" key="3">
    <source>
        <dbReference type="Google" id="ProtNLM"/>
    </source>
</evidence>
<dbReference type="InterPro" id="IPR002591">
    <property type="entry name" value="Phosphodiest/P_Trfase"/>
</dbReference>
<dbReference type="SUPFAM" id="SSF53649">
    <property type="entry name" value="Alkaline phosphatase-like"/>
    <property type="match status" value="1"/>
</dbReference>
<reference evidence="2" key="1">
    <citation type="submission" date="2016-10" db="EMBL/GenBank/DDBJ databases">
        <authorList>
            <person name="Wegmann U."/>
        </authorList>
    </citation>
    <scope>NUCLEOTIDE SEQUENCE [LARGE SCALE GENOMIC DNA]</scope>
</reference>
<gene>
    <name evidence="1" type="ORF">DESPIGER_0677</name>
</gene>
<organism evidence="1 2">
    <name type="scientific">Desulfovibrio piger</name>
    <dbReference type="NCBI Taxonomy" id="901"/>
    <lineage>
        <taxon>Bacteria</taxon>
        <taxon>Pseudomonadati</taxon>
        <taxon>Thermodesulfobacteriota</taxon>
        <taxon>Desulfovibrionia</taxon>
        <taxon>Desulfovibrionales</taxon>
        <taxon>Desulfovibrionaceae</taxon>
        <taxon>Desulfovibrio</taxon>
    </lineage>
</organism>
<evidence type="ECO:0000313" key="1">
    <source>
        <dbReference type="EMBL" id="SFV72561.1"/>
    </source>
</evidence>
<dbReference type="OrthoDB" id="9771966at2"/>
<dbReference type="InterPro" id="IPR017850">
    <property type="entry name" value="Alkaline_phosphatase_core_sf"/>
</dbReference>
<proteinExistence type="predicted"/>
<dbReference type="PANTHER" id="PTHR10151">
    <property type="entry name" value="ECTONUCLEOTIDE PYROPHOSPHATASE/PHOSPHODIESTERASE"/>
    <property type="match status" value="1"/>
</dbReference>
<evidence type="ECO:0000313" key="2">
    <source>
        <dbReference type="Proteomes" id="UP000186323"/>
    </source>
</evidence>
<sequence>MPKFSKKVAIIGLDCAQPQLMLDMIKDGYLPNMKKIIDNGFFADDCLCPLPTITPPNWTTIATGAYPGTHGVTDFHYQIPDTNPENANTRQAWDSSLVKVETLWDAAARAGKKSVVLTFPVSWPPKNENVTMYGGCGMVPGEMRYGLPFEEIEFALCQDFVVSTDYLPFSVRGRFEDAEDWLNAPDLGEDPLEMKFDVPFFDALIEPRQTTWYVLVTKSPGSDAYDTVTLSPDKDYSHAFVTVKKGEWSPKFFPVIEMADGKQYETFTRVKPFILSEDADEFCLVVGALVPTQCPFTTSPETFAKVAHSGRGTVHRGGGIYLYLREVIDVDTWLEMTESLSTFLAEMAEEELARDDWSVFAMHSHPIDWFYHVFNDPFTSEDPEIRAATWEIHRKLYSIEDALIGRVMNACSKDTLIAVVSDHGCTPDGPPFSPLRPLEEAGLCHTYIAEESGPKGELAEYEKRCMGFGNSRVDFSRSLCSPSRGLYVYVNLKGRDPEGIVEPEDYEKVQRQIIDALLTYVDPATGKRPVAMAVTRDDARLIGLYGDDVGDVVYAIYPEFGAQHGPILPTAHFGYGRLNSLLALMGKGIKKGSRLKKPCHLVDLIPTVCYVTGLPVPNGAEGAVLYGALEDPEAPFHQIERLEKSLDKLENALNKEKRPIWEHHDCI</sequence>
<name>A0A1K1LCW2_9BACT</name>
<dbReference type="PANTHER" id="PTHR10151:SF120">
    <property type="entry name" value="BIS(5'-ADENOSYL)-TRIPHOSPHATASE"/>
    <property type="match status" value="1"/>
</dbReference>
<dbReference type="Pfam" id="PF01663">
    <property type="entry name" value="Phosphodiest"/>
    <property type="match status" value="2"/>
</dbReference>
<dbReference type="Proteomes" id="UP000186323">
    <property type="component" value="Chromosome I"/>
</dbReference>
<accession>A0A1K1LCW2</accession>